<proteinExistence type="predicted"/>
<evidence type="ECO:0000259" key="3">
    <source>
        <dbReference type="Pfam" id="PF08263"/>
    </source>
</evidence>
<protein>
    <recommendedName>
        <fullName evidence="3">Leucine-rich repeat-containing N-terminal plant-type domain-containing protein</fullName>
    </recommendedName>
</protein>
<evidence type="ECO:0000256" key="1">
    <source>
        <dbReference type="ARBA" id="ARBA00022614"/>
    </source>
</evidence>
<evidence type="ECO:0000256" key="2">
    <source>
        <dbReference type="ARBA" id="ARBA00022737"/>
    </source>
</evidence>
<evidence type="ECO:0000313" key="4">
    <source>
        <dbReference type="EMBL" id="KAK9921760.1"/>
    </source>
</evidence>
<sequence length="92" mass="10216">MPRIMDLILFSLTPLSELSNPKDEKVLFKIKTTFNNPYALSSWKSDSDCCTDWLCGQIPVGGKLQSFDTTSYFHDQCLGSAPLVHSQVATGE</sequence>
<comment type="caution">
    <text evidence="4">The sequence shown here is derived from an EMBL/GenBank/DDBJ whole genome shotgun (WGS) entry which is preliminary data.</text>
</comment>
<accession>A0AAW1WCM2</accession>
<keyword evidence="5" id="KW-1185">Reference proteome</keyword>
<organism evidence="4 5">
    <name type="scientific">Rubus argutus</name>
    <name type="common">Southern blackberry</name>
    <dbReference type="NCBI Taxonomy" id="59490"/>
    <lineage>
        <taxon>Eukaryota</taxon>
        <taxon>Viridiplantae</taxon>
        <taxon>Streptophyta</taxon>
        <taxon>Embryophyta</taxon>
        <taxon>Tracheophyta</taxon>
        <taxon>Spermatophyta</taxon>
        <taxon>Magnoliopsida</taxon>
        <taxon>eudicotyledons</taxon>
        <taxon>Gunneridae</taxon>
        <taxon>Pentapetalae</taxon>
        <taxon>rosids</taxon>
        <taxon>fabids</taxon>
        <taxon>Rosales</taxon>
        <taxon>Rosaceae</taxon>
        <taxon>Rosoideae</taxon>
        <taxon>Rosoideae incertae sedis</taxon>
        <taxon>Rubus</taxon>
    </lineage>
</organism>
<dbReference type="EMBL" id="JBEDUW010000006">
    <property type="protein sequence ID" value="KAK9921760.1"/>
    <property type="molecule type" value="Genomic_DNA"/>
</dbReference>
<dbReference type="Pfam" id="PF08263">
    <property type="entry name" value="LRRNT_2"/>
    <property type="match status" value="1"/>
</dbReference>
<name>A0AAW1WCM2_RUBAR</name>
<keyword evidence="1" id="KW-0433">Leucine-rich repeat</keyword>
<gene>
    <name evidence="4" type="ORF">M0R45_030257</name>
</gene>
<evidence type="ECO:0000313" key="5">
    <source>
        <dbReference type="Proteomes" id="UP001457282"/>
    </source>
</evidence>
<dbReference type="Proteomes" id="UP001457282">
    <property type="component" value="Unassembled WGS sequence"/>
</dbReference>
<feature type="domain" description="Leucine-rich repeat-containing N-terminal plant-type" evidence="3">
    <location>
        <begin position="21"/>
        <end position="53"/>
    </location>
</feature>
<reference evidence="4 5" key="1">
    <citation type="journal article" date="2023" name="G3 (Bethesda)">
        <title>A chromosome-length genome assembly and annotation of blackberry (Rubus argutus, cv. 'Hillquist').</title>
        <authorList>
            <person name="Bruna T."/>
            <person name="Aryal R."/>
            <person name="Dudchenko O."/>
            <person name="Sargent D.J."/>
            <person name="Mead D."/>
            <person name="Buti M."/>
            <person name="Cavallini A."/>
            <person name="Hytonen T."/>
            <person name="Andres J."/>
            <person name="Pham M."/>
            <person name="Weisz D."/>
            <person name="Mascagni F."/>
            <person name="Usai G."/>
            <person name="Natali L."/>
            <person name="Bassil N."/>
            <person name="Fernandez G.E."/>
            <person name="Lomsadze A."/>
            <person name="Armour M."/>
            <person name="Olukolu B."/>
            <person name="Poorten T."/>
            <person name="Britton C."/>
            <person name="Davik J."/>
            <person name="Ashrafi H."/>
            <person name="Aiden E.L."/>
            <person name="Borodovsky M."/>
            <person name="Worthington M."/>
        </authorList>
    </citation>
    <scope>NUCLEOTIDE SEQUENCE [LARGE SCALE GENOMIC DNA]</scope>
    <source>
        <strain evidence="4">PI 553951</strain>
    </source>
</reference>
<dbReference type="InterPro" id="IPR013210">
    <property type="entry name" value="LRR_N_plant-typ"/>
</dbReference>
<keyword evidence="2" id="KW-0677">Repeat</keyword>
<dbReference type="AlphaFoldDB" id="A0AAW1WCM2"/>